<dbReference type="EMBL" id="JAKKPZ010000006">
    <property type="protein sequence ID" value="KAI1720316.1"/>
    <property type="molecule type" value="Genomic_DNA"/>
</dbReference>
<dbReference type="AlphaFoldDB" id="A0AAD4ND42"/>
<reference evidence="1" key="1">
    <citation type="submission" date="2022-01" db="EMBL/GenBank/DDBJ databases">
        <title>Genome Sequence Resource for Two Populations of Ditylenchus destructor, the Migratory Endoparasitic Phytonematode.</title>
        <authorList>
            <person name="Zhang H."/>
            <person name="Lin R."/>
            <person name="Xie B."/>
        </authorList>
    </citation>
    <scope>NUCLEOTIDE SEQUENCE</scope>
    <source>
        <strain evidence="1">BazhouSP</strain>
    </source>
</reference>
<dbReference type="Proteomes" id="UP001201812">
    <property type="component" value="Unassembled WGS sequence"/>
</dbReference>
<name>A0AAD4ND42_9BILA</name>
<evidence type="ECO:0000313" key="1">
    <source>
        <dbReference type="EMBL" id="KAI1720316.1"/>
    </source>
</evidence>
<evidence type="ECO:0000313" key="2">
    <source>
        <dbReference type="Proteomes" id="UP001201812"/>
    </source>
</evidence>
<comment type="caution">
    <text evidence="1">The sequence shown here is derived from an EMBL/GenBank/DDBJ whole genome shotgun (WGS) entry which is preliminary data.</text>
</comment>
<keyword evidence="2" id="KW-1185">Reference proteome</keyword>
<organism evidence="1 2">
    <name type="scientific">Ditylenchus destructor</name>
    <dbReference type="NCBI Taxonomy" id="166010"/>
    <lineage>
        <taxon>Eukaryota</taxon>
        <taxon>Metazoa</taxon>
        <taxon>Ecdysozoa</taxon>
        <taxon>Nematoda</taxon>
        <taxon>Chromadorea</taxon>
        <taxon>Rhabditida</taxon>
        <taxon>Tylenchina</taxon>
        <taxon>Tylenchomorpha</taxon>
        <taxon>Sphaerularioidea</taxon>
        <taxon>Anguinidae</taxon>
        <taxon>Anguininae</taxon>
        <taxon>Ditylenchus</taxon>
    </lineage>
</organism>
<accession>A0AAD4ND42</accession>
<protein>
    <submittedName>
        <fullName evidence="1">Uncharacterized protein</fullName>
    </submittedName>
</protein>
<proteinExistence type="predicted"/>
<sequence>MQSLVAILDESDNPAFTAPSNYHFGNVLSTDPNRSWLTVQSGSARDGFYDHLWTRHHRDQFSNSINPATIKSSDTAP</sequence>
<gene>
    <name evidence="1" type="ORF">DdX_05702</name>
</gene>